<sequence length="122" mass="13750">MSLPVPLPPSATLPPPRRRRRRLLLHRFLAFPTCRLSRLLASLLLSFCPTCLSLGRCTRRRRRKTSAAASPRVSSITRRIALSIDTSRGNSVSASRFIHVHRTIVIVMDFRPVPQVPSVNET</sequence>
<evidence type="ECO:0000313" key="2">
    <source>
        <dbReference type="Proteomes" id="UP001430953"/>
    </source>
</evidence>
<dbReference type="Proteomes" id="UP001430953">
    <property type="component" value="Unassembled WGS sequence"/>
</dbReference>
<organism evidence="1 2">
    <name type="scientific">Cardiocondyla obscurior</name>
    <dbReference type="NCBI Taxonomy" id="286306"/>
    <lineage>
        <taxon>Eukaryota</taxon>
        <taxon>Metazoa</taxon>
        <taxon>Ecdysozoa</taxon>
        <taxon>Arthropoda</taxon>
        <taxon>Hexapoda</taxon>
        <taxon>Insecta</taxon>
        <taxon>Pterygota</taxon>
        <taxon>Neoptera</taxon>
        <taxon>Endopterygota</taxon>
        <taxon>Hymenoptera</taxon>
        <taxon>Apocrita</taxon>
        <taxon>Aculeata</taxon>
        <taxon>Formicoidea</taxon>
        <taxon>Formicidae</taxon>
        <taxon>Myrmicinae</taxon>
        <taxon>Cardiocondyla</taxon>
    </lineage>
</organism>
<dbReference type="EMBL" id="JADYXP020000003">
    <property type="protein sequence ID" value="KAL0128296.1"/>
    <property type="molecule type" value="Genomic_DNA"/>
</dbReference>
<protein>
    <submittedName>
        <fullName evidence="1">Uncharacterized protein</fullName>
    </submittedName>
</protein>
<keyword evidence="2" id="KW-1185">Reference proteome</keyword>
<proteinExistence type="predicted"/>
<reference evidence="1 2" key="1">
    <citation type="submission" date="2023-03" db="EMBL/GenBank/DDBJ databases">
        <title>High recombination rates correlate with genetic variation in Cardiocondyla obscurior ants.</title>
        <authorList>
            <person name="Errbii M."/>
        </authorList>
    </citation>
    <scope>NUCLEOTIDE SEQUENCE [LARGE SCALE GENOMIC DNA]</scope>
    <source>
        <strain evidence="1">Alpha-2009</strain>
        <tissue evidence="1">Whole body</tissue>
    </source>
</reference>
<name>A0AAW2GNZ7_9HYME</name>
<gene>
    <name evidence="1" type="ORF">PUN28_003515</name>
</gene>
<evidence type="ECO:0000313" key="1">
    <source>
        <dbReference type="EMBL" id="KAL0128296.1"/>
    </source>
</evidence>
<comment type="caution">
    <text evidence="1">The sequence shown here is derived from an EMBL/GenBank/DDBJ whole genome shotgun (WGS) entry which is preliminary data.</text>
</comment>
<dbReference type="AlphaFoldDB" id="A0AAW2GNZ7"/>
<accession>A0AAW2GNZ7</accession>